<sequence length="122" mass="13213">MIVSLLLLWLVTAVSLYLIAQLSQFTGVEIDNFKKALISSAVFGLVNALVRPLLALIFLPATLIFAGSFVTFILNVVMFALAAKLVEGFSLRWGIWSAVIGALALSFINSILFQVLAQVGIR</sequence>
<evidence type="ECO:0000313" key="3">
    <source>
        <dbReference type="Proteomes" id="UP001153719"/>
    </source>
</evidence>
<evidence type="ECO:0008006" key="4">
    <source>
        <dbReference type="Google" id="ProtNLM"/>
    </source>
</evidence>
<feature type="transmembrane region" description="Helical" evidence="1">
    <location>
        <begin position="36"/>
        <end position="54"/>
    </location>
</feature>
<feature type="transmembrane region" description="Helical" evidence="1">
    <location>
        <begin position="95"/>
        <end position="117"/>
    </location>
</feature>
<dbReference type="Pfam" id="PF04020">
    <property type="entry name" value="Phage_holin_4_2"/>
    <property type="match status" value="1"/>
</dbReference>
<protein>
    <recommendedName>
        <fullName evidence="4">Phage holin family protein</fullName>
    </recommendedName>
</protein>
<dbReference type="PANTHER" id="PTHR37309:SF1">
    <property type="entry name" value="SLR0284 PROTEIN"/>
    <property type="match status" value="1"/>
</dbReference>
<proteinExistence type="predicted"/>
<organism evidence="2 3">
    <name type="scientific">Planktothrix pseudagardhii</name>
    <dbReference type="NCBI Taxonomy" id="132604"/>
    <lineage>
        <taxon>Bacteria</taxon>
        <taxon>Bacillati</taxon>
        <taxon>Cyanobacteriota</taxon>
        <taxon>Cyanophyceae</taxon>
        <taxon>Oscillatoriophycideae</taxon>
        <taxon>Oscillatoriales</taxon>
        <taxon>Microcoleaceae</taxon>
        <taxon>Planktothrix</taxon>
    </lineage>
</organism>
<feature type="transmembrane region" description="Helical" evidence="1">
    <location>
        <begin position="61"/>
        <end position="83"/>
    </location>
</feature>
<keyword evidence="1" id="KW-1133">Transmembrane helix</keyword>
<evidence type="ECO:0000313" key="2">
    <source>
        <dbReference type="EMBL" id="CAD5980728.1"/>
    </source>
</evidence>
<name>A0A9W4GAQ2_9CYAN</name>
<accession>A0A9W4GAQ2</accession>
<dbReference type="Proteomes" id="UP001153719">
    <property type="component" value="Chromosome"/>
</dbReference>
<keyword evidence="3" id="KW-1185">Reference proteome</keyword>
<reference evidence="2" key="1">
    <citation type="submission" date="2020-09" db="EMBL/GenBank/DDBJ databases">
        <authorList>
            <person name="Blom J."/>
        </authorList>
    </citation>
    <scope>NUCLEOTIDE SEQUENCE</scope>
    <source>
        <strain evidence="2">No.713</strain>
    </source>
</reference>
<dbReference type="RefSeq" id="WP_254174747.1">
    <property type="nucleotide sequence ID" value="NZ_LR882967.1"/>
</dbReference>
<gene>
    <name evidence="2" type="ORF">NO713_04711</name>
</gene>
<keyword evidence="1" id="KW-0812">Transmembrane</keyword>
<dbReference type="EMBL" id="LR882967">
    <property type="protein sequence ID" value="CAD5980728.1"/>
    <property type="molecule type" value="Genomic_DNA"/>
</dbReference>
<dbReference type="KEGG" id="ppsu:NO713_04711"/>
<keyword evidence="1" id="KW-0472">Membrane</keyword>
<evidence type="ECO:0000256" key="1">
    <source>
        <dbReference type="SAM" id="Phobius"/>
    </source>
</evidence>
<dbReference type="InterPro" id="IPR007165">
    <property type="entry name" value="Phage_holin_4_2"/>
</dbReference>
<dbReference type="AlphaFoldDB" id="A0A9W4GAQ2"/>
<dbReference type="PANTHER" id="PTHR37309">
    <property type="entry name" value="SLR0284 PROTEIN"/>
    <property type="match status" value="1"/>
</dbReference>